<gene>
    <name evidence="16" type="primary">cas4</name>
    <name evidence="16" type="ORF">GWK48_10490</name>
</gene>
<evidence type="ECO:0000256" key="4">
    <source>
        <dbReference type="ARBA" id="ARBA00012768"/>
    </source>
</evidence>
<proteinExistence type="inferred from homology"/>
<dbReference type="RefSeq" id="WP_174632091.1">
    <property type="nucleotide sequence ID" value="NZ_CP049074.1"/>
</dbReference>
<dbReference type="InterPro" id="IPR013343">
    <property type="entry name" value="CRISPR-assoc_prot_Cas4"/>
</dbReference>
<dbReference type="InterPro" id="IPR022765">
    <property type="entry name" value="Dna2/Cas4_DUF83"/>
</dbReference>
<keyword evidence="13 14" id="KW-0464">Manganese</keyword>
<dbReference type="Pfam" id="PF01930">
    <property type="entry name" value="Cas_Cas4"/>
    <property type="match status" value="1"/>
</dbReference>
<dbReference type="Gene3D" id="3.90.320.10">
    <property type="match status" value="1"/>
</dbReference>
<name>A0A6N0P0G2_9CREN</name>
<dbReference type="KEGG" id="mten:GWK48_10490"/>
<dbReference type="GO" id="GO:0046872">
    <property type="term" value="F:metal ion binding"/>
    <property type="evidence" value="ECO:0007669"/>
    <property type="project" value="UniProtKB-KW"/>
</dbReference>
<dbReference type="Proteomes" id="UP000509301">
    <property type="component" value="Chromosome"/>
</dbReference>
<dbReference type="InterPro" id="IPR011604">
    <property type="entry name" value="PDDEXK-like_dom_sf"/>
</dbReference>
<keyword evidence="11 14" id="KW-0411">Iron-sulfur</keyword>
<evidence type="ECO:0000256" key="14">
    <source>
        <dbReference type="RuleBase" id="RU365022"/>
    </source>
</evidence>
<evidence type="ECO:0000259" key="15">
    <source>
        <dbReference type="Pfam" id="PF01930"/>
    </source>
</evidence>
<evidence type="ECO:0000256" key="2">
    <source>
        <dbReference type="ARBA" id="ARBA00001966"/>
    </source>
</evidence>
<comment type="cofactor">
    <cofactor evidence="14">
        <name>Mg(2+)</name>
        <dbReference type="ChEBI" id="CHEBI:18420"/>
    </cofactor>
    <cofactor evidence="14">
        <name>Mn(2+)</name>
        <dbReference type="ChEBI" id="CHEBI:29035"/>
    </cofactor>
    <text evidence="14">Mg(2+) or Mn(2+) required for ssDNA cleavage activity.</text>
</comment>
<dbReference type="GO" id="GO:0051607">
    <property type="term" value="P:defense response to virus"/>
    <property type="evidence" value="ECO:0007669"/>
    <property type="project" value="UniProtKB-KW"/>
</dbReference>
<evidence type="ECO:0000256" key="7">
    <source>
        <dbReference type="ARBA" id="ARBA00022723"/>
    </source>
</evidence>
<dbReference type="PANTHER" id="PTHR36531:SF6">
    <property type="entry name" value="DNA REPLICATION ATP-DEPENDENT HELICASE_NUCLEASE DNA2"/>
    <property type="match status" value="1"/>
</dbReference>
<evidence type="ECO:0000256" key="6">
    <source>
        <dbReference type="ARBA" id="ARBA00022722"/>
    </source>
</evidence>
<comment type="function">
    <text evidence="14">CRISPR (clustered regularly interspaced short palindromic repeat) is an adaptive immune system that provides protection against mobile genetic elements (viruses, transposable elements and conjugative plasmids). CRISPR clusters contain sequences complementary to antecedent mobile elements and target invading nucleic acids. CRISPR clusters are transcribed and processed into CRISPR RNA (crRNA).</text>
</comment>
<feature type="domain" description="DUF83" evidence="15">
    <location>
        <begin position="3"/>
        <end position="177"/>
    </location>
</feature>
<reference evidence="16 17" key="1">
    <citation type="submission" date="2020-02" db="EMBL/GenBank/DDBJ databases">
        <title>Comparative genome analysis reveals the metabolism and evolution of the thermophilic archaeal genus Metallosphaera.</title>
        <authorList>
            <person name="Jiang C."/>
        </authorList>
    </citation>
    <scope>NUCLEOTIDE SEQUENCE [LARGE SCALE GENOMIC DNA]</scope>
    <source>
        <strain evidence="16 17">Ric-A</strain>
    </source>
</reference>
<dbReference type="NCBIfam" id="TIGR00372">
    <property type="entry name" value="cas4"/>
    <property type="match status" value="1"/>
</dbReference>
<keyword evidence="12 14" id="KW-0051">Antiviral defense</keyword>
<keyword evidence="7 14" id="KW-0479">Metal-binding</keyword>
<keyword evidence="6 14" id="KW-0540">Nuclease</keyword>
<evidence type="ECO:0000256" key="8">
    <source>
        <dbReference type="ARBA" id="ARBA00022801"/>
    </source>
</evidence>
<keyword evidence="8 14" id="KW-0378">Hydrolase</keyword>
<evidence type="ECO:0000256" key="5">
    <source>
        <dbReference type="ARBA" id="ARBA00020049"/>
    </source>
</evidence>
<evidence type="ECO:0000313" key="16">
    <source>
        <dbReference type="EMBL" id="QKR00760.1"/>
    </source>
</evidence>
<keyword evidence="10 14" id="KW-0408">Iron</keyword>
<evidence type="ECO:0000313" key="17">
    <source>
        <dbReference type="Proteomes" id="UP000509301"/>
    </source>
</evidence>
<dbReference type="EC" id="3.1.12.1" evidence="4 14"/>
<dbReference type="GO" id="GO:0051536">
    <property type="term" value="F:iron-sulfur cluster binding"/>
    <property type="evidence" value="ECO:0007669"/>
    <property type="project" value="UniProtKB-KW"/>
</dbReference>
<dbReference type="GeneID" id="55642375"/>
<organism evidence="16 17">
    <name type="scientific">Metallosphaera tengchongensis</name>
    <dbReference type="NCBI Taxonomy" id="1532350"/>
    <lineage>
        <taxon>Archaea</taxon>
        <taxon>Thermoproteota</taxon>
        <taxon>Thermoprotei</taxon>
        <taxon>Sulfolobales</taxon>
        <taxon>Sulfolobaceae</taxon>
        <taxon>Metallosphaera</taxon>
    </lineage>
</organism>
<evidence type="ECO:0000256" key="11">
    <source>
        <dbReference type="ARBA" id="ARBA00023014"/>
    </source>
</evidence>
<sequence length="190" mass="22380">MITGVSVKHYVFCPVILRVEGIGFGERLTEAMREGTEVEAEKVMAFLYPTLKAKEVIRKPYLKYRDLSGVPDYVLRFSYYSSPLDLKDSRRVSLDHKAQVLFYAYLMEMSGTVVKEAFLYYVPLERLIRIPYTYQSREYVERTIREIREIIRGGTGRHLRVTQEAKKCINCGFFYACRPRRQGKFFVREL</sequence>
<dbReference type="OrthoDB" id="26676at2157"/>
<dbReference type="InterPro" id="IPR051827">
    <property type="entry name" value="Cas4_exonuclease"/>
</dbReference>
<accession>A0A6N0P0G2</accession>
<comment type="similarity">
    <text evidence="3 14">Belongs to the CRISPR-associated exonuclease Cas4 family.</text>
</comment>
<keyword evidence="9 14" id="KW-0269">Exonuclease</keyword>
<dbReference type="PANTHER" id="PTHR36531">
    <property type="entry name" value="CRISPR-ASSOCIATED EXONUCLEASE CAS4"/>
    <property type="match status" value="1"/>
</dbReference>
<protein>
    <recommendedName>
        <fullName evidence="5 14">CRISPR-associated exonuclease Cas4</fullName>
        <ecNumber evidence="4 14">3.1.12.1</ecNumber>
    </recommendedName>
</protein>
<keyword evidence="17" id="KW-1185">Reference proteome</keyword>
<evidence type="ECO:0000256" key="10">
    <source>
        <dbReference type="ARBA" id="ARBA00023004"/>
    </source>
</evidence>
<comment type="cofactor">
    <cofactor evidence="1">
        <name>Mn(2+)</name>
        <dbReference type="ChEBI" id="CHEBI:29035"/>
    </cofactor>
</comment>
<comment type="cofactor">
    <cofactor evidence="14">
        <name>iron-sulfur cluster</name>
        <dbReference type="ChEBI" id="CHEBI:30408"/>
    </cofactor>
</comment>
<comment type="cofactor">
    <cofactor evidence="2">
        <name>[4Fe-4S] cluster</name>
        <dbReference type="ChEBI" id="CHEBI:49883"/>
    </cofactor>
</comment>
<evidence type="ECO:0000256" key="12">
    <source>
        <dbReference type="ARBA" id="ARBA00023118"/>
    </source>
</evidence>
<evidence type="ECO:0000256" key="13">
    <source>
        <dbReference type="ARBA" id="ARBA00023211"/>
    </source>
</evidence>
<dbReference type="GO" id="GO:0004527">
    <property type="term" value="F:exonuclease activity"/>
    <property type="evidence" value="ECO:0007669"/>
    <property type="project" value="UniProtKB-KW"/>
</dbReference>
<dbReference type="EMBL" id="CP049074">
    <property type="protein sequence ID" value="QKR00760.1"/>
    <property type="molecule type" value="Genomic_DNA"/>
</dbReference>
<evidence type="ECO:0000256" key="3">
    <source>
        <dbReference type="ARBA" id="ARBA00009189"/>
    </source>
</evidence>
<evidence type="ECO:0000256" key="1">
    <source>
        <dbReference type="ARBA" id="ARBA00001936"/>
    </source>
</evidence>
<evidence type="ECO:0000256" key="9">
    <source>
        <dbReference type="ARBA" id="ARBA00022839"/>
    </source>
</evidence>
<dbReference type="AlphaFoldDB" id="A0A6N0P0G2"/>